<name>A0A974NL53_PERPY</name>
<dbReference type="EMBL" id="CP068053">
    <property type="protein sequence ID" value="QQS99896.1"/>
    <property type="molecule type" value="Genomic_DNA"/>
</dbReference>
<organism evidence="1 2">
    <name type="scientific">Peribacillus psychrosaccharolyticus</name>
    <name type="common">Bacillus psychrosaccharolyticus</name>
    <dbReference type="NCBI Taxonomy" id="1407"/>
    <lineage>
        <taxon>Bacteria</taxon>
        <taxon>Bacillati</taxon>
        <taxon>Bacillota</taxon>
        <taxon>Bacilli</taxon>
        <taxon>Bacillales</taxon>
        <taxon>Bacillaceae</taxon>
        <taxon>Peribacillus</taxon>
    </lineage>
</organism>
<protein>
    <submittedName>
        <fullName evidence="1">DUF3679 domain-containing protein</fullName>
    </submittedName>
</protein>
<keyword evidence="2" id="KW-1185">Reference proteome</keyword>
<proteinExistence type="predicted"/>
<evidence type="ECO:0000313" key="2">
    <source>
        <dbReference type="Proteomes" id="UP000595254"/>
    </source>
</evidence>
<dbReference type="InterPro" id="IPR020534">
    <property type="entry name" value="Uncharacterised_YqxA"/>
</dbReference>
<sequence>MFRFSVICTFAVLLLFFGVLLGMQFANQGMKNMKGYDDPSLSSAFSVESPNEGEILGQTVTSHDIEKKKQKIEELGAYNFFSSVGKKVSNTVSIGFEKLIGLISGT</sequence>
<dbReference type="AlphaFoldDB" id="A0A974NL53"/>
<dbReference type="RefSeq" id="WP_040373861.1">
    <property type="nucleotide sequence ID" value="NZ_CP068053.1"/>
</dbReference>
<dbReference type="KEGG" id="ppsr:I6J18_20290"/>
<accession>A0A974NL53</accession>
<evidence type="ECO:0000313" key="1">
    <source>
        <dbReference type="EMBL" id="QQS99896.1"/>
    </source>
</evidence>
<gene>
    <name evidence="1" type="ORF">I6J18_20290</name>
</gene>
<reference evidence="1 2" key="1">
    <citation type="submission" date="2021-01" db="EMBL/GenBank/DDBJ databases">
        <title>FDA dAtabase for Regulatory Grade micrObial Sequences (FDA-ARGOS): Supporting development and validation of Infectious Disease Dx tests.</title>
        <authorList>
            <person name="Nelson B."/>
            <person name="Plummer A."/>
            <person name="Tallon L."/>
            <person name="Sadzewicz L."/>
            <person name="Zhao X."/>
            <person name="Boylan J."/>
            <person name="Ott S."/>
            <person name="Bowen H."/>
            <person name="Vavikolanu K."/>
            <person name="Mehta A."/>
            <person name="Aluvathingal J."/>
            <person name="Nadendla S."/>
            <person name="Myers T."/>
            <person name="Yan Y."/>
            <person name="Sichtig H."/>
        </authorList>
    </citation>
    <scope>NUCLEOTIDE SEQUENCE [LARGE SCALE GENOMIC DNA]</scope>
    <source>
        <strain evidence="1 2">FDAARGOS_1161</strain>
    </source>
</reference>
<dbReference type="Pfam" id="PF12438">
    <property type="entry name" value="DUF3679"/>
    <property type="match status" value="1"/>
</dbReference>
<dbReference type="Proteomes" id="UP000595254">
    <property type="component" value="Chromosome"/>
</dbReference>